<evidence type="ECO:0000313" key="2">
    <source>
        <dbReference type="EMBL" id="KIJ38804.1"/>
    </source>
</evidence>
<sequence>MSYLVLLGVELKHIVGGTVDLLQLEGLIGRRRSPDSYVPNRLHVPLPFTGTVKLPAGKTISDIEQACATGAFPKLATIPGPQTAIAPVPQLTVK</sequence>
<dbReference type="EMBL" id="KN837157">
    <property type="protein sequence ID" value="KIJ38804.1"/>
    <property type="molecule type" value="Genomic_DNA"/>
</dbReference>
<dbReference type="InterPro" id="IPR024589">
    <property type="entry name" value="Ligninase_C"/>
</dbReference>
<dbReference type="OrthoDB" id="2755629at2759"/>
<name>A0A0C9UVD1_SPHS4</name>
<reference evidence="2 3" key="1">
    <citation type="submission" date="2014-06" db="EMBL/GenBank/DDBJ databases">
        <title>Evolutionary Origins and Diversification of the Mycorrhizal Mutualists.</title>
        <authorList>
            <consortium name="DOE Joint Genome Institute"/>
            <consortium name="Mycorrhizal Genomics Consortium"/>
            <person name="Kohler A."/>
            <person name="Kuo A."/>
            <person name="Nagy L.G."/>
            <person name="Floudas D."/>
            <person name="Copeland A."/>
            <person name="Barry K.W."/>
            <person name="Cichocki N."/>
            <person name="Veneault-Fourrey C."/>
            <person name="LaButti K."/>
            <person name="Lindquist E.A."/>
            <person name="Lipzen A."/>
            <person name="Lundell T."/>
            <person name="Morin E."/>
            <person name="Murat C."/>
            <person name="Riley R."/>
            <person name="Ohm R."/>
            <person name="Sun H."/>
            <person name="Tunlid A."/>
            <person name="Henrissat B."/>
            <person name="Grigoriev I.V."/>
            <person name="Hibbett D.S."/>
            <person name="Martin F."/>
        </authorList>
    </citation>
    <scope>NUCLEOTIDE SEQUENCE [LARGE SCALE GENOMIC DNA]</scope>
    <source>
        <strain evidence="2 3">SS14</strain>
    </source>
</reference>
<feature type="domain" description="Fungal ligninase C-terminal" evidence="1">
    <location>
        <begin position="45"/>
        <end position="89"/>
    </location>
</feature>
<dbReference type="GO" id="GO:0004601">
    <property type="term" value="F:peroxidase activity"/>
    <property type="evidence" value="ECO:0007669"/>
    <property type="project" value="UniProtKB-KW"/>
</dbReference>
<protein>
    <submittedName>
        <fullName evidence="2">Class II peroxidase</fullName>
    </submittedName>
</protein>
<keyword evidence="2" id="KW-0560">Oxidoreductase</keyword>
<accession>A0A0C9UVD1</accession>
<dbReference type="Pfam" id="PF11895">
    <property type="entry name" value="Peroxidase_ext"/>
    <property type="match status" value="1"/>
</dbReference>
<organism evidence="2 3">
    <name type="scientific">Sphaerobolus stellatus (strain SS14)</name>
    <dbReference type="NCBI Taxonomy" id="990650"/>
    <lineage>
        <taxon>Eukaryota</taxon>
        <taxon>Fungi</taxon>
        <taxon>Dikarya</taxon>
        <taxon>Basidiomycota</taxon>
        <taxon>Agaricomycotina</taxon>
        <taxon>Agaricomycetes</taxon>
        <taxon>Phallomycetidae</taxon>
        <taxon>Geastrales</taxon>
        <taxon>Sphaerobolaceae</taxon>
        <taxon>Sphaerobolus</taxon>
    </lineage>
</organism>
<keyword evidence="3" id="KW-1185">Reference proteome</keyword>
<proteinExistence type="predicted"/>
<gene>
    <name evidence="2" type="ORF">M422DRAFT_258438</name>
</gene>
<dbReference type="HOGENOM" id="CLU_2387598_0_0_1"/>
<evidence type="ECO:0000259" key="1">
    <source>
        <dbReference type="Pfam" id="PF11895"/>
    </source>
</evidence>
<dbReference type="Proteomes" id="UP000054279">
    <property type="component" value="Unassembled WGS sequence"/>
</dbReference>
<dbReference type="AlphaFoldDB" id="A0A0C9UVD1"/>
<evidence type="ECO:0000313" key="3">
    <source>
        <dbReference type="Proteomes" id="UP000054279"/>
    </source>
</evidence>
<dbReference type="Gene3D" id="1.10.420.10">
    <property type="entry name" value="Peroxidase, domain 2"/>
    <property type="match status" value="1"/>
</dbReference>
<keyword evidence="2" id="KW-0575">Peroxidase</keyword>